<dbReference type="Gene3D" id="1.20.120.450">
    <property type="entry name" value="dinb family like domain"/>
    <property type="match status" value="1"/>
</dbReference>
<accession>A0A919QJ43</accession>
<dbReference type="InterPro" id="IPR034660">
    <property type="entry name" value="DinB/YfiT-like"/>
</dbReference>
<dbReference type="SUPFAM" id="SSF109854">
    <property type="entry name" value="DinB/YfiT-like putative metalloenzymes"/>
    <property type="match status" value="1"/>
</dbReference>
<reference evidence="2" key="1">
    <citation type="submission" date="2021-01" db="EMBL/GenBank/DDBJ databases">
        <title>Whole genome shotgun sequence of Acrocarpospora phusangensis NBRC 108782.</title>
        <authorList>
            <person name="Komaki H."/>
            <person name="Tamura T."/>
        </authorList>
    </citation>
    <scope>NUCLEOTIDE SEQUENCE</scope>
    <source>
        <strain evidence="2">NBRC 108782</strain>
    </source>
</reference>
<dbReference type="InterPro" id="IPR017520">
    <property type="entry name" value="CHP03086"/>
</dbReference>
<dbReference type="EMBL" id="BOOA01000104">
    <property type="protein sequence ID" value="GIH28989.1"/>
    <property type="molecule type" value="Genomic_DNA"/>
</dbReference>
<dbReference type="InterPro" id="IPR024344">
    <property type="entry name" value="MDMPI_metal-binding"/>
</dbReference>
<name>A0A919QJ43_9ACTN</name>
<proteinExistence type="predicted"/>
<dbReference type="NCBIfam" id="TIGR03083">
    <property type="entry name" value="maleylpyruvate isomerase family mycothiol-dependent enzyme"/>
    <property type="match status" value="1"/>
</dbReference>
<dbReference type="NCBIfam" id="TIGR03086">
    <property type="entry name" value="TIGR03086 family metal-binding protein"/>
    <property type="match status" value="1"/>
</dbReference>
<evidence type="ECO:0000313" key="2">
    <source>
        <dbReference type="EMBL" id="GIH28989.1"/>
    </source>
</evidence>
<dbReference type="InterPro" id="IPR017517">
    <property type="entry name" value="Maleyloyr_isom"/>
</dbReference>
<gene>
    <name evidence="2" type="ORF">Aph01nite_72990</name>
</gene>
<dbReference type="AlphaFoldDB" id="A0A919QJ43"/>
<dbReference type="Proteomes" id="UP000640052">
    <property type="component" value="Unassembled WGS sequence"/>
</dbReference>
<sequence length="187" mass="20111">MDTLELHERAMREFADRVHAVGEDQWRGSTPCSAWDVRMLVNHMVAENLWTAPMMAGRTIADVGSAFEGDLLGADPVKAFETSAEQAVLAVHEPGALDRTVHLSYGDASGSEYAKQLSADLLIHSWDLARATGGDEQLDPELVATCASWFAGEEDAYRAAGMIAPKVDVPADADPQTRLLAAFGRAA</sequence>
<feature type="domain" description="Mycothiol-dependent maleylpyruvate isomerase metal-binding" evidence="1">
    <location>
        <begin position="9"/>
        <end position="129"/>
    </location>
</feature>
<evidence type="ECO:0000259" key="1">
    <source>
        <dbReference type="Pfam" id="PF11716"/>
    </source>
</evidence>
<comment type="caution">
    <text evidence="2">The sequence shown here is derived from an EMBL/GenBank/DDBJ whole genome shotgun (WGS) entry which is preliminary data.</text>
</comment>
<dbReference type="GO" id="GO:0046872">
    <property type="term" value="F:metal ion binding"/>
    <property type="evidence" value="ECO:0007669"/>
    <property type="project" value="InterPro"/>
</dbReference>
<keyword evidence="3" id="KW-1185">Reference proteome</keyword>
<protein>
    <submittedName>
        <fullName evidence="2">TIGR03086 family protein</fullName>
    </submittedName>
</protein>
<organism evidence="2 3">
    <name type="scientific">Acrocarpospora phusangensis</name>
    <dbReference type="NCBI Taxonomy" id="1070424"/>
    <lineage>
        <taxon>Bacteria</taxon>
        <taxon>Bacillati</taxon>
        <taxon>Actinomycetota</taxon>
        <taxon>Actinomycetes</taxon>
        <taxon>Streptosporangiales</taxon>
        <taxon>Streptosporangiaceae</taxon>
        <taxon>Acrocarpospora</taxon>
    </lineage>
</organism>
<dbReference type="Pfam" id="PF11716">
    <property type="entry name" value="MDMPI_N"/>
    <property type="match status" value="1"/>
</dbReference>
<evidence type="ECO:0000313" key="3">
    <source>
        <dbReference type="Proteomes" id="UP000640052"/>
    </source>
</evidence>
<dbReference type="RefSeq" id="WP_204045607.1">
    <property type="nucleotide sequence ID" value="NZ_BOOA01000104.1"/>
</dbReference>